<dbReference type="InterPro" id="IPR011989">
    <property type="entry name" value="ARM-like"/>
</dbReference>
<dbReference type="OrthoDB" id="360653at2759"/>
<reference evidence="6" key="1">
    <citation type="journal article" date="2013" name="Proc. Natl. Acad. Sci. U.S.A.">
        <title>Genome structure and metabolic features in the red seaweed Chondrus crispus shed light on evolution of the Archaeplastida.</title>
        <authorList>
            <person name="Collen J."/>
            <person name="Porcel B."/>
            <person name="Carre W."/>
            <person name="Ball S.G."/>
            <person name="Chaparro C."/>
            <person name="Tonon T."/>
            <person name="Barbeyron T."/>
            <person name="Michel G."/>
            <person name="Noel B."/>
            <person name="Valentin K."/>
            <person name="Elias M."/>
            <person name="Artiguenave F."/>
            <person name="Arun A."/>
            <person name="Aury J.M."/>
            <person name="Barbosa-Neto J.F."/>
            <person name="Bothwell J.H."/>
            <person name="Bouget F.Y."/>
            <person name="Brillet L."/>
            <person name="Cabello-Hurtado F."/>
            <person name="Capella-Gutierrez S."/>
            <person name="Charrier B."/>
            <person name="Cladiere L."/>
            <person name="Cock J.M."/>
            <person name="Coelho S.M."/>
            <person name="Colleoni C."/>
            <person name="Czjzek M."/>
            <person name="Da Silva C."/>
            <person name="Delage L."/>
            <person name="Denoeud F."/>
            <person name="Deschamps P."/>
            <person name="Dittami S.M."/>
            <person name="Gabaldon T."/>
            <person name="Gachon C.M."/>
            <person name="Groisillier A."/>
            <person name="Herve C."/>
            <person name="Jabbari K."/>
            <person name="Katinka M."/>
            <person name="Kloareg B."/>
            <person name="Kowalczyk N."/>
            <person name="Labadie K."/>
            <person name="Leblanc C."/>
            <person name="Lopez P.J."/>
            <person name="McLachlan D.H."/>
            <person name="Meslet-Cladiere L."/>
            <person name="Moustafa A."/>
            <person name="Nehr Z."/>
            <person name="Nyvall Collen P."/>
            <person name="Panaud O."/>
            <person name="Partensky F."/>
            <person name="Poulain J."/>
            <person name="Rensing S.A."/>
            <person name="Rousvoal S."/>
            <person name="Samson G."/>
            <person name="Symeonidi A."/>
            <person name="Weissenbach J."/>
            <person name="Zambounis A."/>
            <person name="Wincker P."/>
            <person name="Boyen C."/>
        </authorList>
    </citation>
    <scope>NUCLEOTIDE SEQUENCE [LARGE SCALE GENOMIC DNA]</scope>
    <source>
        <strain evidence="6">cv. Stackhouse</strain>
    </source>
</reference>
<dbReference type="Gramene" id="CDF39177">
    <property type="protein sequence ID" value="CDF39177"/>
    <property type="gene ID" value="CHC_T00000152001"/>
</dbReference>
<dbReference type="PANTHER" id="PTHR17695:SF11">
    <property type="entry name" value="SMALL SUBUNIT PROCESSOME COMPONENT 20 HOMOLOG"/>
    <property type="match status" value="1"/>
</dbReference>
<evidence type="ECO:0000313" key="6">
    <source>
        <dbReference type="Proteomes" id="UP000012073"/>
    </source>
</evidence>
<dbReference type="KEGG" id="ccp:CHC_T00000152001"/>
<dbReference type="SUPFAM" id="SSF48371">
    <property type="entry name" value="ARM repeat"/>
    <property type="match status" value="3"/>
</dbReference>
<evidence type="ECO:0000259" key="3">
    <source>
        <dbReference type="Pfam" id="PF20416"/>
    </source>
</evidence>
<dbReference type="EMBL" id="HG002009">
    <property type="protein sequence ID" value="CDF39177.1"/>
    <property type="molecule type" value="Genomic_DNA"/>
</dbReference>
<dbReference type="InterPro" id="IPR011430">
    <property type="entry name" value="UTP20_N"/>
</dbReference>
<dbReference type="InterPro" id="IPR016024">
    <property type="entry name" value="ARM-type_fold"/>
</dbReference>
<dbReference type="InterPro" id="IPR052575">
    <property type="entry name" value="SSU_processome_comp_20"/>
</dbReference>
<dbReference type="InterPro" id="IPR057525">
    <property type="entry name" value="UTP20_C"/>
</dbReference>
<feature type="domain" description="U3 small nucleolar RNA-associated protein 20" evidence="3">
    <location>
        <begin position="1904"/>
        <end position="2134"/>
    </location>
</feature>
<dbReference type="Pfam" id="PF23099">
    <property type="entry name" value="UTP20_C"/>
    <property type="match status" value="1"/>
</dbReference>
<dbReference type="PANTHER" id="PTHR17695">
    <property type="entry name" value="SMALL SUBUNIT PROCESSOME COMPONENT 20 HOMOLOG"/>
    <property type="match status" value="1"/>
</dbReference>
<gene>
    <name evidence="5" type="ORF">CHC_T00000152001</name>
</gene>
<feature type="domain" description="U3 small nucleolar RNA-associated protein 20 C-terminal" evidence="4">
    <location>
        <begin position="2509"/>
        <end position="2663"/>
    </location>
</feature>
<evidence type="ECO:0000256" key="1">
    <source>
        <dbReference type="SAM" id="MobiDB-lite"/>
    </source>
</evidence>
<evidence type="ECO:0000259" key="2">
    <source>
        <dbReference type="Pfam" id="PF07539"/>
    </source>
</evidence>
<feature type="region of interest" description="Disordered" evidence="1">
    <location>
        <begin position="2840"/>
        <end position="2862"/>
    </location>
</feature>
<accession>R7QKY0</accession>
<proteinExistence type="predicted"/>
<dbReference type="GO" id="GO:0030686">
    <property type="term" value="C:90S preribosome"/>
    <property type="evidence" value="ECO:0007669"/>
    <property type="project" value="TreeGrafter"/>
</dbReference>
<dbReference type="InterPro" id="IPR046523">
    <property type="entry name" value="UTP20_dom"/>
</dbReference>
<dbReference type="STRING" id="2769.R7QKY0"/>
<evidence type="ECO:0000259" key="4">
    <source>
        <dbReference type="Pfam" id="PF23099"/>
    </source>
</evidence>
<feature type="compositionally biased region" description="Basic and acidic residues" evidence="1">
    <location>
        <begin position="886"/>
        <end position="895"/>
    </location>
</feature>
<dbReference type="Proteomes" id="UP000012073">
    <property type="component" value="Unassembled WGS sequence"/>
</dbReference>
<name>R7QKY0_CHOCR</name>
<feature type="region of interest" description="Disordered" evidence="1">
    <location>
        <begin position="872"/>
        <end position="902"/>
    </location>
</feature>
<feature type="compositionally biased region" description="Basic residues" evidence="1">
    <location>
        <begin position="2845"/>
        <end position="2862"/>
    </location>
</feature>
<dbReference type="Gene3D" id="1.25.10.10">
    <property type="entry name" value="Leucine-rich Repeat Variant"/>
    <property type="match status" value="1"/>
</dbReference>
<dbReference type="Pfam" id="PF07539">
    <property type="entry name" value="UTP20_N"/>
    <property type="match status" value="1"/>
</dbReference>
<sequence>MRGNTGEGPIRALDETSLATGGQRWRFIPLNQRLKNASARHSSLPSTLFDSSSSNVNPDDTIFSHLSAALVANSEINITTTFSEYVQQVKPLTHSLPLIYRNRKRIVTLTLDALLSSTKNAAEATPSIANCLTALAKDLGSQEFLPFFSRMVEMFAVILDTGRTGGKLTDDAVPKGSTATVLWDPEVSMVPLFATLAEITKECLHPLASNPAQTITDLIPLLSNAHFRVREMTAESCLGYIVRKSRDVVLVKDLVCKLLEVSEDNRLRDGKDLFLLDGLGDSLYEAVRLPSGRLHSRACEVLRHSVLRANDFHASASNGHEFVTENRNRMLQVISLCLSRLSRHLKSSADIRSVGLVFLEVGNAAKREGNAQQTGNVAFLSNRWLQSTDRSVTSSHDQVLLQKFLLAFSGWAGTFASNAYVVYECLGGIAIIICTSLGDKSRESTLRVFCSVLSKVSNTTEADTLLCAIDVIVRMQTWKLQLVDQSVLIVFSKVCDQLATITDPMQLNDSSCRVSVVALNRALAVLRPTSRGEVWMRLPSVKKLRIPTLERQLLTMVSQQASSKPAERGDKPMSGLLESALEYLSLVPFFNDSEALQGLISMKGLKSDGDGRLLSAVIVQIDGNLRDNSPSFQSDLLVLVDRILVAAEKSTVTPLGIESLVRFIQLFPTQAKKIFQRRLEKSEKYIEVLSSNLGSSERSVRMQTTEMLHDITCCLLDEGVSRGGSYSKNDFRGNVSGIIEDMQSSLLSEGSLPKGFFAALRHVLRTLSTLSEIDEILRLLREMARLLAKSSNVHRLVLTASVHFSVGLLRTPFKMLWECAGSIWSAAASHMGKEAVGVMMQNLKLAENNLILLSNAKRESHTDLDVEDVELAGSEGKGPCDPASESNRDQSREGTSEAFLKTHHLPREGVKHLKRSRSSSGAGRKKMAFWQQTLRQWDHEEWKMHCQEKVCQAIAEMQDATEEGDEPGILEGTTDSSTMLRQILRILSEDHHIVSAFRNDILLSYLHLDPSLFSRSEGDSLAISFASLLAKLGGLRLTNTDDRELLLRRRLLTDLTRPNPALQLECLRCLSSTRLNPLKPYRESFIRLTKDATFRDELSKLGDTLLPNLESGERGNIPTEVDDFILDVVLRICFSKMTGKANRTESRRAAALVFIVSNLPISIAIPRIIDLVLAPVAGIVSETQEGVRDGTAISIKRFPPVSVQMGQLTSIESIMKHCLKALDAASCRKLSAACLAMLQNASSGSTAKAIRSRSLRILAKMCDGRAHSSADIVLPVLAAMRKSNFEVTRRSHNSGLPSLLCFVAAVFKSSPSKEQQLVVMKEPWAVIWSLHVLKAKNSSPEAVQMSLVVARGICDLIIPQLTTSSEQPDSVIEISSDYSEVTCELVSALQQLLHRLTENVLTERNARKHWDPIFHEALLVVERMIHTSSLQSHGLVSIASGLVLYLENSHTFESTYEHALRVLTAISQQLSVRRTPTNVDEINKSLLQVRASAMKLLPFFSHARFVRQPGTYTQLCKFLAVLDAPDLQAAANYLQMMNAMEKSRVDSPDVDCRIDGLNLVISAFKSATETSTDQSISPGEVRFSLPGNSAAESHGVVCSADAITAITHGCICLVMFDDVAVRGTSGYALQLIGEWSGISNLNSARVCQSRIFRLLMEAVGTATTGTVRREYTKAFAAVVRHAKNVENHDEWNGYSSFPLLKLLSNRKDVDSDFFDNIVHLQAHRRSRALRLIRNSIFESNDCSSRDALTSLASHFALPVAMQIALELSEDVEQRNVSSRHAESRAGAESDVAVWAIELVGVAARWLPWPELKTCIRELMKDIRHCEHEKRSRTLYKLLVAVVEAIPHTISVQDGLDGPSRDFLTGNLLPALLGHITAGGIGGNHVEINELVQTKQNRYKRGSSGAVFRAPVASAIAHLLTCFPGSDGDVIIPQLVAPLANALRSRKTAVRDSAKKALNSIIMTLGTRYLPYIIQQVLSALKEGFRKDACVYVIHSILVGIRDKTNDTSKNGNSDSLSLDGAAQIIAKYLADELQSGASTSGKDFEDPNATAFFQKQASSRAIRSCECAEILAQQIDFGKSARIVLLPFRNLLSSTSSSKLISRTENLLGRVLTGLAKNCSMKSKDALTFCYELISAQKDSEWLHDATRSDHEPPEANVLKELYAVSRGCATMVSFGLQLMCIVVSKNQILFSGVSSESREYQAMLEPFLPLIVQALRTKHDTLTLFALRATQKLMKLPLSNKSIVAQMMSDRIVDVLSHSGGVMTHGDVLFNSCLRAAAVLMYDGSNGGFKALSKDRVEALISVSCKSLESGGLEARSAAIALLKAAVGSKIMISAVYDAIERVNEMAIHSQSSSLRSSCTSLSVQFAVSFPLGSKRVRQHLEFFVRNLNYELPTGRLAALQVIRTLILKFPSDALTDESQYLFVALAASAARDSDGDCRSCASEALQLLFEKASSGRGIYSLLQMSTALAGVKSDMIAIDDHIEVITTIEDDVQLSGAVALSRACKSRRMTSSQLNMIVRVVTVVLTDRLGEGKWETVYGLLDALESAFDVQETAVQSERLEVQQHTLKLWDSLPLLLIHKHPWVRLSSARLLGSHLSVHGDNKRAAEKRPAVPFSLLWESSTNVRNILNCCCAQLEASSISESLVHQCLKNILCIANVLFHNPAIGDLAREPRAGKRDIQQENQNAVIVPTSLKTRNPGLHWLVCRVSGLATRPGTEAADSLRRGCAMRFLHVIAKWWGVDFVLPNQKLFIAPIVKVLEHKAPTTVSQVGNRGYESLVASQENIGMDGLKEIAGTLQEALVEVLGGGAYYSMYKLLRNERNEVKEARKRQAAFELAINPERAAKRRRKKAESRKRKKKGG</sequence>
<dbReference type="GO" id="GO:0032040">
    <property type="term" value="C:small-subunit processome"/>
    <property type="evidence" value="ECO:0007669"/>
    <property type="project" value="TreeGrafter"/>
</dbReference>
<keyword evidence="6" id="KW-1185">Reference proteome</keyword>
<dbReference type="Pfam" id="PF20416">
    <property type="entry name" value="UTP20"/>
    <property type="match status" value="1"/>
</dbReference>
<dbReference type="GeneID" id="17326805"/>
<protein>
    <submittedName>
        <fullName evidence="5">Uncharacterized protein</fullName>
    </submittedName>
</protein>
<dbReference type="OMA" id="HAICETE"/>
<dbReference type="RefSeq" id="XP_005719088.1">
    <property type="nucleotide sequence ID" value="XM_005719031.1"/>
</dbReference>
<organism evidence="5 6">
    <name type="scientific">Chondrus crispus</name>
    <name type="common">Carrageen Irish moss</name>
    <name type="synonym">Polymorpha crispa</name>
    <dbReference type="NCBI Taxonomy" id="2769"/>
    <lineage>
        <taxon>Eukaryota</taxon>
        <taxon>Rhodophyta</taxon>
        <taxon>Florideophyceae</taxon>
        <taxon>Rhodymeniophycidae</taxon>
        <taxon>Gigartinales</taxon>
        <taxon>Gigartinaceae</taxon>
        <taxon>Chondrus</taxon>
    </lineage>
</organism>
<feature type="domain" description="U3 small nucleolar RNA-associated protein 20 N-terminal" evidence="2">
    <location>
        <begin position="1047"/>
        <end position="1563"/>
    </location>
</feature>
<evidence type="ECO:0000313" key="5">
    <source>
        <dbReference type="EMBL" id="CDF39177.1"/>
    </source>
</evidence>